<proteinExistence type="predicted"/>
<feature type="chain" id="PRO_5042957990" evidence="1">
    <location>
        <begin position="18"/>
        <end position="80"/>
    </location>
</feature>
<gene>
    <name evidence="2" type="ORF">QBC38DRAFT_459883</name>
</gene>
<keyword evidence="1" id="KW-0732">Signal</keyword>
<feature type="signal peptide" evidence="1">
    <location>
        <begin position="1"/>
        <end position="17"/>
    </location>
</feature>
<sequence>MKLSLYIITALAAGVLAAPSADKPIDSRAACNNQSRCDTGWSGKCEKYCEDRGLIKRLCQYEANKAAFFPLDRQEYLSGA</sequence>
<name>A0AAN6YP72_9PEZI</name>
<keyword evidence="3" id="KW-1185">Reference proteome</keyword>
<accession>A0AAN6YP72</accession>
<protein>
    <submittedName>
        <fullName evidence="2">Uncharacterized protein</fullName>
    </submittedName>
</protein>
<evidence type="ECO:0000256" key="1">
    <source>
        <dbReference type="SAM" id="SignalP"/>
    </source>
</evidence>
<dbReference type="AlphaFoldDB" id="A0AAN6YP72"/>
<evidence type="ECO:0000313" key="3">
    <source>
        <dbReference type="Proteomes" id="UP001301958"/>
    </source>
</evidence>
<dbReference type="Proteomes" id="UP001301958">
    <property type="component" value="Unassembled WGS sequence"/>
</dbReference>
<evidence type="ECO:0000313" key="2">
    <source>
        <dbReference type="EMBL" id="KAK4222904.1"/>
    </source>
</evidence>
<comment type="caution">
    <text evidence="2">The sequence shown here is derived from an EMBL/GenBank/DDBJ whole genome shotgun (WGS) entry which is preliminary data.</text>
</comment>
<dbReference type="EMBL" id="MU865448">
    <property type="protein sequence ID" value="KAK4222904.1"/>
    <property type="molecule type" value="Genomic_DNA"/>
</dbReference>
<reference evidence="2" key="1">
    <citation type="journal article" date="2023" name="Mol. Phylogenet. Evol.">
        <title>Genome-scale phylogeny and comparative genomics of the fungal order Sordariales.</title>
        <authorList>
            <person name="Hensen N."/>
            <person name="Bonometti L."/>
            <person name="Westerberg I."/>
            <person name="Brannstrom I.O."/>
            <person name="Guillou S."/>
            <person name="Cros-Aarteil S."/>
            <person name="Calhoun S."/>
            <person name="Haridas S."/>
            <person name="Kuo A."/>
            <person name="Mondo S."/>
            <person name="Pangilinan J."/>
            <person name="Riley R."/>
            <person name="LaButti K."/>
            <person name="Andreopoulos B."/>
            <person name="Lipzen A."/>
            <person name="Chen C."/>
            <person name="Yan M."/>
            <person name="Daum C."/>
            <person name="Ng V."/>
            <person name="Clum A."/>
            <person name="Steindorff A."/>
            <person name="Ohm R.A."/>
            <person name="Martin F."/>
            <person name="Silar P."/>
            <person name="Natvig D.O."/>
            <person name="Lalanne C."/>
            <person name="Gautier V."/>
            <person name="Ament-Velasquez S.L."/>
            <person name="Kruys A."/>
            <person name="Hutchinson M.I."/>
            <person name="Powell A.J."/>
            <person name="Barry K."/>
            <person name="Miller A.N."/>
            <person name="Grigoriev I.V."/>
            <person name="Debuchy R."/>
            <person name="Gladieux P."/>
            <person name="Hiltunen Thoren M."/>
            <person name="Johannesson H."/>
        </authorList>
    </citation>
    <scope>NUCLEOTIDE SEQUENCE</scope>
    <source>
        <strain evidence="2">CBS 990.96</strain>
    </source>
</reference>
<organism evidence="2 3">
    <name type="scientific">Podospora fimiseda</name>
    <dbReference type="NCBI Taxonomy" id="252190"/>
    <lineage>
        <taxon>Eukaryota</taxon>
        <taxon>Fungi</taxon>
        <taxon>Dikarya</taxon>
        <taxon>Ascomycota</taxon>
        <taxon>Pezizomycotina</taxon>
        <taxon>Sordariomycetes</taxon>
        <taxon>Sordariomycetidae</taxon>
        <taxon>Sordariales</taxon>
        <taxon>Podosporaceae</taxon>
        <taxon>Podospora</taxon>
    </lineage>
</organism>
<reference evidence="2" key="2">
    <citation type="submission" date="2023-05" db="EMBL/GenBank/DDBJ databases">
        <authorList>
            <consortium name="Lawrence Berkeley National Laboratory"/>
            <person name="Steindorff A."/>
            <person name="Hensen N."/>
            <person name="Bonometti L."/>
            <person name="Westerberg I."/>
            <person name="Brannstrom I.O."/>
            <person name="Guillou S."/>
            <person name="Cros-Aarteil S."/>
            <person name="Calhoun S."/>
            <person name="Haridas S."/>
            <person name="Kuo A."/>
            <person name="Mondo S."/>
            <person name="Pangilinan J."/>
            <person name="Riley R."/>
            <person name="Labutti K."/>
            <person name="Andreopoulos B."/>
            <person name="Lipzen A."/>
            <person name="Chen C."/>
            <person name="Yanf M."/>
            <person name="Daum C."/>
            <person name="Ng V."/>
            <person name="Clum A."/>
            <person name="Ohm R."/>
            <person name="Martin F."/>
            <person name="Silar P."/>
            <person name="Natvig D."/>
            <person name="Lalanne C."/>
            <person name="Gautier V."/>
            <person name="Ament-Velasquez S.L."/>
            <person name="Kruys A."/>
            <person name="Hutchinson M.I."/>
            <person name="Powell A.J."/>
            <person name="Barry K."/>
            <person name="Miller A.N."/>
            <person name="Grigoriev I.V."/>
            <person name="Debuchy R."/>
            <person name="Gladieux P."/>
            <person name="Thoren M.H."/>
            <person name="Johannesson H."/>
        </authorList>
    </citation>
    <scope>NUCLEOTIDE SEQUENCE</scope>
    <source>
        <strain evidence="2">CBS 990.96</strain>
    </source>
</reference>